<comment type="caution">
    <text evidence="7">The sequence shown here is derived from an EMBL/GenBank/DDBJ whole genome shotgun (WGS) entry which is preliminary data.</text>
</comment>
<evidence type="ECO:0000256" key="4">
    <source>
        <dbReference type="RuleBase" id="RU003719"/>
    </source>
</evidence>
<dbReference type="InterPro" id="IPR029752">
    <property type="entry name" value="D-isomer_DH_CS1"/>
</dbReference>
<dbReference type="InterPro" id="IPR050223">
    <property type="entry name" value="D-isomer_2-hydroxyacid_DH"/>
</dbReference>
<dbReference type="RefSeq" id="WP_142062643.1">
    <property type="nucleotide sequence ID" value="NZ_VFPA01000006.1"/>
</dbReference>
<dbReference type="PANTHER" id="PTHR10996:SF178">
    <property type="entry name" value="2-HYDROXYACID DEHYDROGENASE YGL185C-RELATED"/>
    <property type="match status" value="1"/>
</dbReference>
<dbReference type="Pfam" id="PF00389">
    <property type="entry name" value="2-Hacid_dh"/>
    <property type="match status" value="1"/>
</dbReference>
<dbReference type="GO" id="GO:0030267">
    <property type="term" value="F:glyoxylate reductase (NADPH) activity"/>
    <property type="evidence" value="ECO:0007669"/>
    <property type="project" value="TreeGrafter"/>
</dbReference>
<accession>A0A543D0V9</accession>
<dbReference type="PROSITE" id="PS00065">
    <property type="entry name" value="D_2_HYDROXYACID_DH_1"/>
    <property type="match status" value="1"/>
</dbReference>
<dbReference type="AlphaFoldDB" id="A0A543D0V9"/>
<dbReference type="PROSITE" id="PS00671">
    <property type="entry name" value="D_2_HYDROXYACID_DH_3"/>
    <property type="match status" value="1"/>
</dbReference>
<dbReference type="InterPro" id="IPR036291">
    <property type="entry name" value="NAD(P)-bd_dom_sf"/>
</dbReference>
<dbReference type="PROSITE" id="PS00670">
    <property type="entry name" value="D_2_HYDROXYACID_DH_2"/>
    <property type="match status" value="1"/>
</dbReference>
<evidence type="ECO:0000313" key="8">
    <source>
        <dbReference type="Proteomes" id="UP000315677"/>
    </source>
</evidence>
<keyword evidence="8" id="KW-1185">Reference proteome</keyword>
<evidence type="ECO:0000313" key="7">
    <source>
        <dbReference type="EMBL" id="TQM02986.1"/>
    </source>
</evidence>
<dbReference type="SUPFAM" id="SSF52283">
    <property type="entry name" value="Formate/glycerate dehydrogenase catalytic domain-like"/>
    <property type="match status" value="1"/>
</dbReference>
<dbReference type="Gene3D" id="3.40.50.720">
    <property type="entry name" value="NAD(P)-binding Rossmann-like Domain"/>
    <property type="match status" value="2"/>
</dbReference>
<dbReference type="PANTHER" id="PTHR10996">
    <property type="entry name" value="2-HYDROXYACID DEHYDROGENASE-RELATED"/>
    <property type="match status" value="1"/>
</dbReference>
<dbReference type="FunFam" id="3.40.50.720:FF:000203">
    <property type="entry name" value="D-3-phosphoglycerate dehydrogenase (SerA)"/>
    <property type="match status" value="1"/>
</dbReference>
<keyword evidence="3" id="KW-0520">NAD</keyword>
<dbReference type="GO" id="GO:0016618">
    <property type="term" value="F:hydroxypyruvate reductase [NAD(P)H] activity"/>
    <property type="evidence" value="ECO:0007669"/>
    <property type="project" value="TreeGrafter"/>
</dbReference>
<evidence type="ECO:0000259" key="6">
    <source>
        <dbReference type="Pfam" id="PF02826"/>
    </source>
</evidence>
<dbReference type="Proteomes" id="UP000315677">
    <property type="component" value="Unassembled WGS sequence"/>
</dbReference>
<evidence type="ECO:0000256" key="3">
    <source>
        <dbReference type="ARBA" id="ARBA00023027"/>
    </source>
</evidence>
<dbReference type="EMBL" id="VFPA01000006">
    <property type="protein sequence ID" value="TQM02986.1"/>
    <property type="molecule type" value="Genomic_DNA"/>
</dbReference>
<evidence type="ECO:0000256" key="1">
    <source>
        <dbReference type="ARBA" id="ARBA00005854"/>
    </source>
</evidence>
<keyword evidence="2 4" id="KW-0560">Oxidoreductase</keyword>
<name>A0A543D0V9_9PSEU</name>
<evidence type="ECO:0000256" key="2">
    <source>
        <dbReference type="ARBA" id="ARBA00023002"/>
    </source>
</evidence>
<organism evidence="7 8">
    <name type="scientific">Pseudonocardia kunmingensis</name>
    <dbReference type="NCBI Taxonomy" id="630975"/>
    <lineage>
        <taxon>Bacteria</taxon>
        <taxon>Bacillati</taxon>
        <taxon>Actinomycetota</taxon>
        <taxon>Actinomycetes</taxon>
        <taxon>Pseudonocardiales</taxon>
        <taxon>Pseudonocardiaceae</taxon>
        <taxon>Pseudonocardia</taxon>
    </lineage>
</organism>
<dbReference type="InterPro" id="IPR006139">
    <property type="entry name" value="D-isomer_2_OHA_DH_cat_dom"/>
</dbReference>
<dbReference type="InterPro" id="IPR006140">
    <property type="entry name" value="D-isomer_DH_NAD-bd"/>
</dbReference>
<dbReference type="GO" id="GO:0005829">
    <property type="term" value="C:cytosol"/>
    <property type="evidence" value="ECO:0007669"/>
    <property type="project" value="TreeGrafter"/>
</dbReference>
<comment type="similarity">
    <text evidence="1 4">Belongs to the D-isomer specific 2-hydroxyacid dehydrogenase family.</text>
</comment>
<dbReference type="GO" id="GO:0051287">
    <property type="term" value="F:NAD binding"/>
    <property type="evidence" value="ECO:0007669"/>
    <property type="project" value="InterPro"/>
</dbReference>
<feature type="domain" description="D-isomer specific 2-hydroxyacid dehydrogenase catalytic" evidence="5">
    <location>
        <begin position="8"/>
        <end position="314"/>
    </location>
</feature>
<dbReference type="InterPro" id="IPR029753">
    <property type="entry name" value="D-isomer_DH_CS"/>
</dbReference>
<dbReference type="Pfam" id="PF02826">
    <property type="entry name" value="2-Hacid_dh_C"/>
    <property type="match status" value="1"/>
</dbReference>
<protein>
    <submittedName>
        <fullName evidence="7">Glyoxylate reductase</fullName>
    </submittedName>
</protein>
<reference evidence="7 8" key="1">
    <citation type="submission" date="2019-06" db="EMBL/GenBank/DDBJ databases">
        <title>Sequencing the genomes of 1000 actinobacteria strains.</title>
        <authorList>
            <person name="Klenk H.-P."/>
        </authorList>
    </citation>
    <scope>NUCLEOTIDE SEQUENCE [LARGE SCALE GENOMIC DNA]</scope>
    <source>
        <strain evidence="7 8">DSM 45301</strain>
    </source>
</reference>
<feature type="domain" description="D-isomer specific 2-hydroxyacid dehydrogenase NAD-binding" evidence="6">
    <location>
        <begin position="113"/>
        <end position="286"/>
    </location>
</feature>
<dbReference type="OrthoDB" id="117809at2"/>
<evidence type="ECO:0000259" key="5">
    <source>
        <dbReference type="Pfam" id="PF00389"/>
    </source>
</evidence>
<gene>
    <name evidence="7" type="ORF">FB558_7633</name>
</gene>
<dbReference type="CDD" id="cd05301">
    <property type="entry name" value="GDH"/>
    <property type="match status" value="1"/>
</dbReference>
<dbReference type="SUPFAM" id="SSF51735">
    <property type="entry name" value="NAD(P)-binding Rossmann-fold domains"/>
    <property type="match status" value="1"/>
</dbReference>
<proteinExistence type="inferred from homology"/>
<sequence length="327" mass="34276">MSPDTPRIVVTRALPPAALEPLHTVGDVWVSPHDRPLSVEELHEAVRGAAAVVSMLNDRVDDAVLAAAGPDLRVVANTAVGYDNLDVPAITGRGVLATNTPGVLVDATADLTIALLLAVTRRVAEGDRLVRSGAAWSWDVSFMLGSGLQGKQLGIVGMGSIGRAVARRAAAFGMDVVHHNRRPVDIGGSRQLALDELLETSDVVSLHCPLTPETRHLIDAAALHRMKRGAYLVNTARGPIVDESALAAALHDGTIAGAGLDVYEDEPRVHEGLRDLDNAVLAPHLGSATVETRTRMAELAVENVVAVLTGKDAVTPIAVTSNSVPSR</sequence>